<evidence type="ECO:0000313" key="2">
    <source>
        <dbReference type="Proteomes" id="UP000250043"/>
    </source>
</evidence>
<gene>
    <name evidence="1" type="ORF">OBBRIDRAFT_103399</name>
</gene>
<dbReference type="OrthoDB" id="3266532at2759"/>
<evidence type="ECO:0000313" key="1">
    <source>
        <dbReference type="EMBL" id="OCH94650.1"/>
    </source>
</evidence>
<accession>A0A8E2DRU8</accession>
<reference evidence="1 2" key="1">
    <citation type="submission" date="2016-07" db="EMBL/GenBank/DDBJ databases">
        <title>Draft genome of the white-rot fungus Obba rivulosa 3A-2.</title>
        <authorList>
            <consortium name="DOE Joint Genome Institute"/>
            <person name="Miettinen O."/>
            <person name="Riley R."/>
            <person name="Acob R."/>
            <person name="Barry K."/>
            <person name="Cullen D."/>
            <person name="De Vries R."/>
            <person name="Hainaut M."/>
            <person name="Hatakka A."/>
            <person name="Henrissat B."/>
            <person name="Hilden K."/>
            <person name="Kuo R."/>
            <person name="Labutti K."/>
            <person name="Lipzen A."/>
            <person name="Makela M.R."/>
            <person name="Sandor L."/>
            <person name="Spatafora J.W."/>
            <person name="Grigoriev I.V."/>
            <person name="Hibbett D.S."/>
        </authorList>
    </citation>
    <scope>NUCLEOTIDE SEQUENCE [LARGE SCALE GENOMIC DNA]</scope>
    <source>
        <strain evidence="1 2">3A-2</strain>
    </source>
</reference>
<dbReference type="AlphaFoldDB" id="A0A8E2DRU8"/>
<keyword evidence="2" id="KW-1185">Reference proteome</keyword>
<dbReference type="Proteomes" id="UP000250043">
    <property type="component" value="Unassembled WGS sequence"/>
</dbReference>
<dbReference type="EMBL" id="KV722342">
    <property type="protein sequence ID" value="OCH94650.1"/>
    <property type="molecule type" value="Genomic_DNA"/>
</dbReference>
<organism evidence="1 2">
    <name type="scientific">Obba rivulosa</name>
    <dbReference type="NCBI Taxonomy" id="1052685"/>
    <lineage>
        <taxon>Eukaryota</taxon>
        <taxon>Fungi</taxon>
        <taxon>Dikarya</taxon>
        <taxon>Basidiomycota</taxon>
        <taxon>Agaricomycotina</taxon>
        <taxon>Agaricomycetes</taxon>
        <taxon>Polyporales</taxon>
        <taxon>Gelatoporiaceae</taxon>
        <taxon>Obba</taxon>
    </lineage>
</organism>
<name>A0A8E2DRU8_9APHY</name>
<protein>
    <submittedName>
        <fullName evidence="1">Uncharacterized protein</fullName>
    </submittedName>
</protein>
<sequence>MGALRSCEYSSIIDYRDLQKVAPEVINRDIQLSIEAEFQKASNSGRFTLMEERPDAAHELAELADGLFIYSSTIVRYLVSHRNFAVDIYDKLLESQGSIGPPRLYERLNMLYCTILRNSFGEFDHDVVHMGHIRVVLTWLAIAYHPLSARRLRYAGIPTSVTMDVIDRLLSVLVVGEGITLDSCMKPCHASFPQFLLDETRCQEAAFLVEPSSGHHLIAASLLDFMVYYDLSVPLKEVPYELEEEEGYTEDEDIASKWMLDHGNAFWTDYTTRARCTEQLGQCIRTFT</sequence>
<proteinExistence type="predicted"/>